<keyword evidence="3" id="KW-1185">Reference proteome</keyword>
<dbReference type="InterPro" id="IPR016181">
    <property type="entry name" value="Acyl_CoA_acyltransferase"/>
</dbReference>
<name>A0ABP4YKU7_9ACTN</name>
<evidence type="ECO:0000259" key="1">
    <source>
        <dbReference type="PROSITE" id="PS51729"/>
    </source>
</evidence>
<reference evidence="3" key="1">
    <citation type="journal article" date="2019" name="Int. J. Syst. Evol. Microbiol.">
        <title>The Global Catalogue of Microorganisms (GCM) 10K type strain sequencing project: providing services to taxonomists for standard genome sequencing and annotation.</title>
        <authorList>
            <consortium name="The Broad Institute Genomics Platform"/>
            <consortium name="The Broad Institute Genome Sequencing Center for Infectious Disease"/>
            <person name="Wu L."/>
            <person name="Ma J."/>
        </authorList>
    </citation>
    <scope>NUCLEOTIDE SEQUENCE [LARGE SCALE GENOMIC DNA]</scope>
    <source>
        <strain evidence="3">JCM 13250</strain>
    </source>
</reference>
<evidence type="ECO:0000313" key="2">
    <source>
        <dbReference type="EMBL" id="GAA1812460.1"/>
    </source>
</evidence>
<dbReference type="InterPro" id="IPR031165">
    <property type="entry name" value="GNAT_YJDJ"/>
</dbReference>
<accession>A0ABP4YKU7</accession>
<dbReference type="RefSeq" id="WP_344133474.1">
    <property type="nucleotide sequence ID" value="NZ_BAAALT010000113.1"/>
</dbReference>
<dbReference type="InterPro" id="IPR045057">
    <property type="entry name" value="Gcn5-rel_NAT"/>
</dbReference>
<organism evidence="2 3">
    <name type="scientific">Luedemannella flava</name>
    <dbReference type="NCBI Taxonomy" id="349316"/>
    <lineage>
        <taxon>Bacteria</taxon>
        <taxon>Bacillati</taxon>
        <taxon>Actinomycetota</taxon>
        <taxon>Actinomycetes</taxon>
        <taxon>Micromonosporales</taxon>
        <taxon>Micromonosporaceae</taxon>
        <taxon>Luedemannella</taxon>
    </lineage>
</organism>
<proteinExistence type="predicted"/>
<dbReference type="Gene3D" id="3.40.630.30">
    <property type="match status" value="1"/>
</dbReference>
<feature type="domain" description="N-acetyltransferase" evidence="1">
    <location>
        <begin position="6"/>
        <end position="92"/>
    </location>
</feature>
<dbReference type="Proteomes" id="UP001500218">
    <property type="component" value="Unassembled WGS sequence"/>
</dbReference>
<dbReference type="SUPFAM" id="SSF55729">
    <property type="entry name" value="Acyl-CoA N-acyltransferases (Nat)"/>
    <property type="match status" value="1"/>
</dbReference>
<comment type="caution">
    <text evidence="2">The sequence shown here is derived from an EMBL/GenBank/DDBJ whole genome shotgun (WGS) entry which is preliminary data.</text>
</comment>
<dbReference type="Pfam" id="PF14542">
    <property type="entry name" value="Acetyltransf_CG"/>
    <property type="match status" value="1"/>
</dbReference>
<dbReference type="EMBL" id="BAAALT010000113">
    <property type="protein sequence ID" value="GAA1812460.1"/>
    <property type="molecule type" value="Genomic_DNA"/>
</dbReference>
<dbReference type="PROSITE" id="PS51729">
    <property type="entry name" value="GNAT_YJDJ"/>
    <property type="match status" value="1"/>
</dbReference>
<protein>
    <submittedName>
        <fullName evidence="2">GNAT family N-acetyltransferase</fullName>
    </submittedName>
</protein>
<sequence>MATEIIHNEDASRYEIHVDGHLAGYVLYRTRPDALALVHTTVLPEFEGRGLGSTLARGVLDTIRAHKGLIVPLCPFIAAFIKRHPDYTDLIVPRYHEEQAASAGDGA</sequence>
<evidence type="ECO:0000313" key="3">
    <source>
        <dbReference type="Proteomes" id="UP001500218"/>
    </source>
</evidence>
<dbReference type="PANTHER" id="PTHR31435:SF10">
    <property type="entry name" value="BSR4717 PROTEIN"/>
    <property type="match status" value="1"/>
</dbReference>
<dbReference type="CDD" id="cd04301">
    <property type="entry name" value="NAT_SF"/>
    <property type="match status" value="1"/>
</dbReference>
<gene>
    <name evidence="2" type="ORF">GCM10009682_37170</name>
</gene>
<dbReference type="PANTHER" id="PTHR31435">
    <property type="entry name" value="PROTEIN NATD1"/>
    <property type="match status" value="1"/>
</dbReference>